<evidence type="ECO:0000313" key="1">
    <source>
        <dbReference type="EMBL" id="CAJ0575452.1"/>
    </source>
</evidence>
<gene>
    <name evidence="1" type="ORF">MSPICULIGERA_LOCUS13762</name>
</gene>
<accession>A0AA36CW49</accession>
<dbReference type="Proteomes" id="UP001177023">
    <property type="component" value="Unassembled WGS sequence"/>
</dbReference>
<dbReference type="AlphaFoldDB" id="A0AA36CW49"/>
<feature type="non-terminal residue" evidence="1">
    <location>
        <position position="1"/>
    </location>
</feature>
<keyword evidence="2" id="KW-1185">Reference proteome</keyword>
<proteinExistence type="predicted"/>
<organism evidence="1 2">
    <name type="scientific">Mesorhabditis spiculigera</name>
    <dbReference type="NCBI Taxonomy" id="96644"/>
    <lineage>
        <taxon>Eukaryota</taxon>
        <taxon>Metazoa</taxon>
        <taxon>Ecdysozoa</taxon>
        <taxon>Nematoda</taxon>
        <taxon>Chromadorea</taxon>
        <taxon>Rhabditida</taxon>
        <taxon>Rhabditina</taxon>
        <taxon>Rhabditomorpha</taxon>
        <taxon>Rhabditoidea</taxon>
        <taxon>Rhabditidae</taxon>
        <taxon>Mesorhabditinae</taxon>
        <taxon>Mesorhabditis</taxon>
    </lineage>
</organism>
<reference evidence="1" key="1">
    <citation type="submission" date="2023-06" db="EMBL/GenBank/DDBJ databases">
        <authorList>
            <person name="Delattre M."/>
        </authorList>
    </citation>
    <scope>NUCLEOTIDE SEQUENCE</scope>
    <source>
        <strain evidence="1">AF72</strain>
    </source>
</reference>
<comment type="caution">
    <text evidence="1">The sequence shown here is derived from an EMBL/GenBank/DDBJ whole genome shotgun (WGS) entry which is preliminary data.</text>
</comment>
<evidence type="ECO:0000313" key="2">
    <source>
        <dbReference type="Proteomes" id="UP001177023"/>
    </source>
</evidence>
<protein>
    <submittedName>
        <fullName evidence="1">Uncharacterized protein</fullName>
    </submittedName>
</protein>
<sequence length="121" mass="13468">MRTDTSWSRRASVKPYQVDEASEAKSSGIVDTIVEKKTESLGSNARQGEPELWTSAPLGVCSKNQLQDVHLDKADFFFLIPEMDGTQSAQLCALYATTVQCEYITRIDQIVSKIAMPSMEF</sequence>
<name>A0AA36CW49_9BILA</name>
<dbReference type="EMBL" id="CATQJA010002639">
    <property type="protein sequence ID" value="CAJ0575452.1"/>
    <property type="molecule type" value="Genomic_DNA"/>
</dbReference>